<evidence type="ECO:0000313" key="3">
    <source>
        <dbReference type="EMBL" id="ETW07023.1"/>
    </source>
</evidence>
<protein>
    <recommendedName>
        <fullName evidence="2">Fibronectin type-III domain-containing protein</fullName>
    </recommendedName>
</protein>
<feature type="domain" description="Fibronectin type-III" evidence="2">
    <location>
        <begin position="843"/>
        <end position="1034"/>
    </location>
</feature>
<dbReference type="SUPFAM" id="SSF49265">
    <property type="entry name" value="Fibronectin type III"/>
    <property type="match status" value="2"/>
</dbReference>
<dbReference type="STRING" id="157072.A0A024UN37"/>
<feature type="region of interest" description="Disordered" evidence="1">
    <location>
        <begin position="1"/>
        <end position="20"/>
    </location>
</feature>
<dbReference type="SMART" id="SM00060">
    <property type="entry name" value="FN3"/>
    <property type="match status" value="3"/>
</dbReference>
<feature type="compositionally biased region" description="Polar residues" evidence="1">
    <location>
        <begin position="120"/>
        <end position="134"/>
    </location>
</feature>
<dbReference type="AlphaFoldDB" id="A0A024UN37"/>
<dbReference type="VEuPathDB" id="FungiDB:H310_03116"/>
<dbReference type="GeneID" id="20080166"/>
<sequence>MASTSAYQISLEPDRDTPGVLLHSTESSPFLNYDTLLDHASPSSSSELESLRTVDLTSPSALHHDLYAAFDSNSSSPGIMFDVPPPDPDSVSPTDDVPVAILSSAAIPNTDSLGEDHQAPVSQSPTAVEMSTTHASKHLSTDTTGDRRLDPLQPFVSFHGHRISPSDGREYFALDPDDGHHDGAAFKGDMALGSHHPNKQAQDLLTRLCCALQVHYNGSICNTSSDSSHSFVSVEWTVVDAVHGSWRDAHLYNVTFQLANESHDIHTIFDDVAVDRFLSSPVVHVVSLPPPRSLDLASPVEWWFRLGLTGVAAHDEGFFADWMAVPMASPLPPHRLDFHTTATPSTVSFHWSPWPSNFVWPHVRVAMRREFGGRDVGGHFEWFTAFDGAVPPDEATVTIPSLTPNAWYTCRVTVRPTPRPSHIRGPCGILWTQSRDFEWMAVERRVCTAPLALSWIGIGGHWWIHVDAIDDSFQHVTTEVDVTTATRRTSVNRVDLSGGAGVALLEGVQDRGEYMVQVIRTGCIDDSSEPTFIAKSDVVHLSTHSPARLPQLHPHPTNPVVVTWRPLTTVLASFLATVMFVNLEQQVVADGTWVVVASVSKDDQAFNTTASATQATTSGYRLAAYAVGADALRCIATSNTVYIMQPVVLVVEGLGRHATLRFDFRLPEHVLHLFPRDEFDVVVDGVPHRVASDIVGCGGTYAVDWAFESSAMHRVAVVPVVVPASDTVVVQLEPPGVSYVPSWPSVALNVAVITHSSATCQLQVEPWSSHAAPSIQCQVDIHVLSTADGWTMQWHKAIDRDRSSSCHRIHLDNLSSHTVVPVRVRLRVRPTHMWEDVVTTQIVTACGALSIAPTDNGGLLFSWREPSPAVGLSYGIQGYNASRGSFETWYTTDRSPFATPPLAKPFHLLLFRLQTHVEFHIPLDGVPQLALTNPDPPTLETAVARHAILAYKSLNLAHIPAADRRQLTPALSSSAHLSLETIRTAVNDSDDTTSTHPPPVADLKVLGAAAVSPLQPHTTYRARLRCTLPSNGATLTCASQWVHFTTAKAAPDAPAAICVDEVFLPYLSSIPATMACSYVRVSWQAPRSNGEPIAGYAVEMAWAAPSHEGEWTWHGVYVGPATSFCPTAGQLRTMRRPLETVVAFRVQAANALGWSSFCQSGGHVCIGLPQAVAALAPECIAPQDAPNASLVRSKQAPAHSLLPPVRRRPAVDENSPCQVYLNARQHLVLPRTTYQQERRAWYLATTVASEKSPTTTQRAISVYRCPKKRGPNPAT</sequence>
<name>A0A024UN37_9STRA</name>
<dbReference type="RefSeq" id="XP_008865098.1">
    <property type="nucleotide sequence ID" value="XM_008866876.1"/>
</dbReference>
<dbReference type="InterPro" id="IPR036116">
    <property type="entry name" value="FN3_sf"/>
</dbReference>
<evidence type="ECO:0000259" key="2">
    <source>
        <dbReference type="SMART" id="SM00060"/>
    </source>
</evidence>
<feature type="region of interest" description="Disordered" evidence="1">
    <location>
        <begin position="109"/>
        <end position="150"/>
    </location>
</feature>
<dbReference type="InterPro" id="IPR003961">
    <property type="entry name" value="FN3_dom"/>
</dbReference>
<dbReference type="InterPro" id="IPR013783">
    <property type="entry name" value="Ig-like_fold"/>
</dbReference>
<accession>A0A024UN37</accession>
<gene>
    <name evidence="3" type="ORF">H310_03116</name>
</gene>
<dbReference type="Gene3D" id="2.60.40.10">
    <property type="entry name" value="Immunoglobulins"/>
    <property type="match status" value="1"/>
</dbReference>
<feature type="domain" description="Fibronectin type-III" evidence="2">
    <location>
        <begin position="1064"/>
        <end position="1155"/>
    </location>
</feature>
<evidence type="ECO:0000256" key="1">
    <source>
        <dbReference type="SAM" id="MobiDB-lite"/>
    </source>
</evidence>
<dbReference type="EMBL" id="KI913955">
    <property type="protein sequence ID" value="ETW07023.1"/>
    <property type="molecule type" value="Genomic_DNA"/>
</dbReference>
<reference evidence="3" key="1">
    <citation type="submission" date="2013-12" db="EMBL/GenBank/DDBJ databases">
        <title>The Genome Sequence of Aphanomyces invadans NJM9701.</title>
        <authorList>
            <consortium name="The Broad Institute Genomics Platform"/>
            <person name="Russ C."/>
            <person name="Tyler B."/>
            <person name="van West P."/>
            <person name="Dieguez-Uribeondo J."/>
            <person name="Young S.K."/>
            <person name="Zeng Q."/>
            <person name="Gargeya S."/>
            <person name="Fitzgerald M."/>
            <person name="Abouelleil A."/>
            <person name="Alvarado L."/>
            <person name="Chapman S.B."/>
            <person name="Gainer-Dewar J."/>
            <person name="Goldberg J."/>
            <person name="Griggs A."/>
            <person name="Gujja S."/>
            <person name="Hansen M."/>
            <person name="Howarth C."/>
            <person name="Imamovic A."/>
            <person name="Ireland A."/>
            <person name="Larimer J."/>
            <person name="McCowan C."/>
            <person name="Murphy C."/>
            <person name="Pearson M."/>
            <person name="Poon T.W."/>
            <person name="Priest M."/>
            <person name="Roberts A."/>
            <person name="Saif S."/>
            <person name="Shea T."/>
            <person name="Sykes S."/>
            <person name="Wortman J."/>
            <person name="Nusbaum C."/>
            <person name="Birren B."/>
        </authorList>
    </citation>
    <scope>NUCLEOTIDE SEQUENCE [LARGE SCALE GENOMIC DNA]</scope>
    <source>
        <strain evidence="3">NJM9701</strain>
    </source>
</reference>
<dbReference type="CDD" id="cd00063">
    <property type="entry name" value="FN3"/>
    <property type="match status" value="1"/>
</dbReference>
<feature type="domain" description="Fibronectin type-III" evidence="2">
    <location>
        <begin position="330"/>
        <end position="421"/>
    </location>
</feature>
<proteinExistence type="predicted"/>
<dbReference type="OrthoDB" id="79472at2759"/>
<organism evidence="3">
    <name type="scientific">Aphanomyces invadans</name>
    <dbReference type="NCBI Taxonomy" id="157072"/>
    <lineage>
        <taxon>Eukaryota</taxon>
        <taxon>Sar</taxon>
        <taxon>Stramenopiles</taxon>
        <taxon>Oomycota</taxon>
        <taxon>Saprolegniomycetes</taxon>
        <taxon>Saprolegniales</taxon>
        <taxon>Verrucalvaceae</taxon>
        <taxon>Aphanomyces</taxon>
    </lineage>
</organism>